<dbReference type="EMBL" id="FOMQ01000015">
    <property type="protein sequence ID" value="SFE12504.1"/>
    <property type="molecule type" value="Genomic_DNA"/>
</dbReference>
<evidence type="ECO:0000313" key="1">
    <source>
        <dbReference type="EMBL" id="SFE12504.1"/>
    </source>
</evidence>
<protein>
    <submittedName>
        <fullName evidence="1">Uncharacterized protein</fullName>
    </submittedName>
</protein>
<evidence type="ECO:0000313" key="2">
    <source>
        <dbReference type="Proteomes" id="UP000199517"/>
    </source>
</evidence>
<dbReference type="STRING" id="32040.SAMN04489710_11528"/>
<dbReference type="AlphaFoldDB" id="A0A1I1XYY4"/>
<dbReference type="RefSeq" id="WP_092955892.1">
    <property type="nucleotide sequence ID" value="NZ_FOMQ01000015.1"/>
</dbReference>
<name>A0A1I1XYY4_9BURK</name>
<proteinExistence type="predicted"/>
<gene>
    <name evidence="1" type="ORF">SAMN04489710_11528</name>
</gene>
<dbReference type="OrthoDB" id="9859065at2"/>
<keyword evidence="2" id="KW-1185">Reference proteome</keyword>
<sequence length="140" mass="14705">MASTLTTTISGTIEIGSIPIPINTVLPPATPGQLKFTYELPANQPPTSFLSVGELVDWAATNLGSPITKADLPTSLTTLSVAVNNLLIDTQGEFELGMLFGSDTGGKWNPTWTPFASIAVLDKLSLANVKIEFDYGAPAP</sequence>
<dbReference type="Proteomes" id="UP000199517">
    <property type="component" value="Unassembled WGS sequence"/>
</dbReference>
<accession>A0A1I1XYY4</accession>
<reference evidence="2" key="1">
    <citation type="submission" date="2016-10" db="EMBL/GenBank/DDBJ databases">
        <authorList>
            <person name="Varghese N."/>
            <person name="Submissions S."/>
        </authorList>
    </citation>
    <scope>NUCLEOTIDE SEQUENCE [LARGE SCALE GENOMIC DNA]</scope>
    <source>
        <strain evidence="2">DSM 7481</strain>
    </source>
</reference>
<organism evidence="1 2">
    <name type="scientific">Paracidovorax konjaci</name>
    <dbReference type="NCBI Taxonomy" id="32040"/>
    <lineage>
        <taxon>Bacteria</taxon>
        <taxon>Pseudomonadati</taxon>
        <taxon>Pseudomonadota</taxon>
        <taxon>Betaproteobacteria</taxon>
        <taxon>Burkholderiales</taxon>
        <taxon>Comamonadaceae</taxon>
        <taxon>Paracidovorax</taxon>
    </lineage>
</organism>